<evidence type="ECO:0000313" key="3">
    <source>
        <dbReference type="Proteomes" id="UP000642748"/>
    </source>
</evidence>
<dbReference type="Pfam" id="PF13649">
    <property type="entry name" value="Methyltransf_25"/>
    <property type="match status" value="1"/>
</dbReference>
<proteinExistence type="predicted"/>
<dbReference type="Gene3D" id="3.40.50.150">
    <property type="entry name" value="Vaccinia Virus protein VP39"/>
    <property type="match status" value="1"/>
</dbReference>
<feature type="domain" description="Methyltransferase" evidence="1">
    <location>
        <begin position="47"/>
        <end position="133"/>
    </location>
</feature>
<name>A0A8J3VR37_9ACTN</name>
<accession>A0A8J3VR37</accession>
<dbReference type="Proteomes" id="UP000642748">
    <property type="component" value="Unassembled WGS sequence"/>
</dbReference>
<dbReference type="InterPro" id="IPR041698">
    <property type="entry name" value="Methyltransf_25"/>
</dbReference>
<dbReference type="AlphaFoldDB" id="A0A8J3VR37"/>
<protein>
    <submittedName>
        <fullName evidence="2">Methyltransferase</fullName>
    </submittedName>
</protein>
<dbReference type="GO" id="GO:0008168">
    <property type="term" value="F:methyltransferase activity"/>
    <property type="evidence" value="ECO:0007669"/>
    <property type="project" value="UniProtKB-KW"/>
</dbReference>
<sequence>MGRLQGNEGNGPGTIAPDGSPVDYYALLASAEDAERVHTAIPEKASILELGAGAGRVTKGLVALGHRVVAVDESAEMLDQIEGAETVCSPIQSLSLGRRFDLVLMMSYLIETADDELRPALLRACAAHVAPDGCVILQRQPPEWYDTAAPFERTADGGRTVRMVDVRRPGPGLLAATMEYTVGDHHWSHSFVTKRLDDDYLATLLAEVGLRLAGFVAGDRGWVRAVPAAGATG</sequence>
<dbReference type="InterPro" id="IPR029063">
    <property type="entry name" value="SAM-dependent_MTases_sf"/>
</dbReference>
<dbReference type="EMBL" id="BONZ01000030">
    <property type="protein sequence ID" value="GIH14998.1"/>
    <property type="molecule type" value="Genomic_DNA"/>
</dbReference>
<dbReference type="GO" id="GO:0032259">
    <property type="term" value="P:methylation"/>
    <property type="evidence" value="ECO:0007669"/>
    <property type="project" value="UniProtKB-KW"/>
</dbReference>
<reference evidence="2" key="1">
    <citation type="submission" date="2021-01" db="EMBL/GenBank/DDBJ databases">
        <title>Whole genome shotgun sequence of Rugosimonospora africana NBRC 104875.</title>
        <authorList>
            <person name="Komaki H."/>
            <person name="Tamura T."/>
        </authorList>
    </citation>
    <scope>NUCLEOTIDE SEQUENCE</scope>
    <source>
        <strain evidence="2">NBRC 104875</strain>
    </source>
</reference>
<evidence type="ECO:0000313" key="2">
    <source>
        <dbReference type="EMBL" id="GIH14998.1"/>
    </source>
</evidence>
<gene>
    <name evidence="2" type="ORF">Raf01_31700</name>
</gene>
<keyword evidence="2" id="KW-0808">Transferase</keyword>
<dbReference type="CDD" id="cd02440">
    <property type="entry name" value="AdoMet_MTases"/>
    <property type="match status" value="1"/>
</dbReference>
<dbReference type="Gene3D" id="2.20.130.10">
    <property type="entry name" value="CAC2371-like domains"/>
    <property type="match status" value="1"/>
</dbReference>
<dbReference type="SUPFAM" id="SSF53335">
    <property type="entry name" value="S-adenosyl-L-methionine-dependent methyltransferases"/>
    <property type="match status" value="1"/>
</dbReference>
<dbReference type="RefSeq" id="WP_203918639.1">
    <property type="nucleotide sequence ID" value="NZ_BONZ01000030.1"/>
</dbReference>
<keyword evidence="2" id="KW-0489">Methyltransferase</keyword>
<evidence type="ECO:0000259" key="1">
    <source>
        <dbReference type="Pfam" id="PF13649"/>
    </source>
</evidence>
<comment type="caution">
    <text evidence="2">The sequence shown here is derived from an EMBL/GenBank/DDBJ whole genome shotgun (WGS) entry which is preliminary data.</text>
</comment>
<keyword evidence="3" id="KW-1185">Reference proteome</keyword>
<organism evidence="2 3">
    <name type="scientific">Rugosimonospora africana</name>
    <dbReference type="NCBI Taxonomy" id="556532"/>
    <lineage>
        <taxon>Bacteria</taxon>
        <taxon>Bacillati</taxon>
        <taxon>Actinomycetota</taxon>
        <taxon>Actinomycetes</taxon>
        <taxon>Micromonosporales</taxon>
        <taxon>Micromonosporaceae</taxon>
        <taxon>Rugosimonospora</taxon>
    </lineage>
</organism>